<dbReference type="SMART" id="SM00388">
    <property type="entry name" value="HisKA"/>
    <property type="match status" value="1"/>
</dbReference>
<dbReference type="eggNOG" id="arCOG07619">
    <property type="taxonomic scope" value="Archaea"/>
</dbReference>
<dbReference type="InterPro" id="IPR003660">
    <property type="entry name" value="HAMP_dom"/>
</dbReference>
<dbReference type="SUPFAM" id="SSF47384">
    <property type="entry name" value="Homodimeric domain of signal transducing histidine kinase"/>
    <property type="match status" value="1"/>
</dbReference>
<feature type="coiled-coil region" evidence="14">
    <location>
        <begin position="390"/>
        <end position="427"/>
    </location>
</feature>
<gene>
    <name evidence="18" type="ordered locus">Metok_1036</name>
</gene>
<dbReference type="SMART" id="SM00387">
    <property type="entry name" value="HATPase_c"/>
    <property type="match status" value="1"/>
</dbReference>
<keyword evidence="11 15" id="KW-1133">Transmembrane helix</keyword>
<keyword evidence="4" id="KW-1003">Cell membrane</keyword>
<evidence type="ECO:0000259" key="16">
    <source>
        <dbReference type="PROSITE" id="PS50109"/>
    </source>
</evidence>
<feature type="domain" description="Histidine kinase" evidence="16">
    <location>
        <begin position="434"/>
        <end position="650"/>
    </location>
</feature>
<keyword evidence="5" id="KW-0597">Phosphoprotein</keyword>
<evidence type="ECO:0000256" key="15">
    <source>
        <dbReference type="SAM" id="Phobius"/>
    </source>
</evidence>
<feature type="transmembrane region" description="Helical" evidence="15">
    <location>
        <begin position="20"/>
        <end position="40"/>
    </location>
</feature>
<dbReference type="CDD" id="cd06225">
    <property type="entry name" value="HAMP"/>
    <property type="match status" value="1"/>
</dbReference>
<dbReference type="PANTHER" id="PTHR42878:SF7">
    <property type="entry name" value="SENSOR HISTIDINE KINASE GLRK"/>
    <property type="match status" value="1"/>
</dbReference>
<name>F8ALI2_METOI</name>
<evidence type="ECO:0000256" key="4">
    <source>
        <dbReference type="ARBA" id="ARBA00022475"/>
    </source>
</evidence>
<dbReference type="GO" id="GO:0005524">
    <property type="term" value="F:ATP binding"/>
    <property type="evidence" value="ECO:0007669"/>
    <property type="project" value="UniProtKB-KW"/>
</dbReference>
<dbReference type="Pfam" id="PF00512">
    <property type="entry name" value="HisKA"/>
    <property type="match status" value="1"/>
</dbReference>
<dbReference type="Gene3D" id="6.10.340.10">
    <property type="match status" value="1"/>
</dbReference>
<evidence type="ECO:0000256" key="8">
    <source>
        <dbReference type="ARBA" id="ARBA00022741"/>
    </source>
</evidence>
<dbReference type="SUPFAM" id="SSF158472">
    <property type="entry name" value="HAMP domain-like"/>
    <property type="match status" value="1"/>
</dbReference>
<sequence>MILGVNMGKLPSIKKFGTKLTIYSIVVALIPILILGIVSINTITKTMDEQAQEKINSDLSTAEGFMEDQNDKLSTVCKYASNSKDTINALKNDNISKLKEIALLTKKSGNADFTTIFNSKGQVVVRSNSNISNDTELLPLVKKALNGKSISSIELLNEDIIKKENLENKTRIEIIESKNYKSSGNLITNNSVKNKSVEKALALVSINPIKDENGHIIGALIVSKVLNKDNYLVDKIKRDTKDTATIFLDGLRISTNVKEDNKRAIGTFVSEEVYNKVIKKGETYYGKAFVVNNWYITAYTPIKNSDGKIIGMLYVGMPEKPFIALQNSIKNSIFGVGILGLLIALMVSFVINDKITKPLKELKKGARTIGKGNYNFRVNVNTNDEFGELAKAFNKMADEIRKSNEKLKKQAEELEKSYNELKELDKLKSDIVAIVSHELRTPLTSIKGYVELVLDGTMGAITESQKKCLEIANKNIDRLKRLIDNMLDLSKIEHGELEMHMEEINLKELVENVVDTLKPLADEKNINIIYKINDIIMKGDKDRITQVLTNLIENAIKFSPVNGKVEIQALKEGNSVHIKIIDNGPGIPKKDLDRIFDRFYQVDSPEKRIKGGSGLGLAVCKSIIETHGGTIWVESKLGSGSVFHIIIPIN</sequence>
<dbReference type="GO" id="GO:0007234">
    <property type="term" value="P:osmosensory signaling via phosphorelay pathway"/>
    <property type="evidence" value="ECO:0007669"/>
    <property type="project" value="TreeGrafter"/>
</dbReference>
<dbReference type="Proteomes" id="UP000009296">
    <property type="component" value="Chromosome"/>
</dbReference>
<dbReference type="InterPro" id="IPR050351">
    <property type="entry name" value="BphY/WalK/GraS-like"/>
</dbReference>
<evidence type="ECO:0000256" key="14">
    <source>
        <dbReference type="SAM" id="Coils"/>
    </source>
</evidence>
<keyword evidence="14" id="KW-0175">Coiled coil</keyword>
<dbReference type="PROSITE" id="PS50109">
    <property type="entry name" value="HIS_KIN"/>
    <property type="match status" value="1"/>
</dbReference>
<keyword evidence="13 15" id="KW-0472">Membrane</keyword>
<dbReference type="InterPro" id="IPR029151">
    <property type="entry name" value="Sensor-like_sf"/>
</dbReference>
<dbReference type="PANTHER" id="PTHR42878">
    <property type="entry name" value="TWO-COMPONENT HISTIDINE KINASE"/>
    <property type="match status" value="1"/>
</dbReference>
<protein>
    <recommendedName>
        <fullName evidence="3">histidine kinase</fullName>
        <ecNumber evidence="3">2.7.13.3</ecNumber>
    </recommendedName>
</protein>
<dbReference type="AlphaFoldDB" id="F8ALI2"/>
<dbReference type="eggNOG" id="arCOG02322">
    <property type="taxonomic scope" value="Archaea"/>
</dbReference>
<dbReference type="CDD" id="cd00082">
    <property type="entry name" value="HisKA"/>
    <property type="match status" value="1"/>
</dbReference>
<comment type="catalytic activity">
    <reaction evidence="1">
        <text>ATP + protein L-histidine = ADP + protein N-phospho-L-histidine.</text>
        <dbReference type="EC" id="2.7.13.3"/>
    </reaction>
</comment>
<evidence type="ECO:0000256" key="13">
    <source>
        <dbReference type="ARBA" id="ARBA00023136"/>
    </source>
</evidence>
<reference evidence="18" key="1">
    <citation type="submission" date="2011-05" db="EMBL/GenBank/DDBJ databases">
        <title>Complete sequence of chromosome of Methanothermococcus okinawensis IH1.</title>
        <authorList>
            <consortium name="US DOE Joint Genome Institute"/>
            <person name="Lucas S."/>
            <person name="Han J."/>
            <person name="Lapidus A."/>
            <person name="Cheng J.-F."/>
            <person name="Goodwin L."/>
            <person name="Pitluck S."/>
            <person name="Peters L."/>
            <person name="Mikhailova N."/>
            <person name="Held B."/>
            <person name="Han C."/>
            <person name="Tapia R."/>
            <person name="Land M."/>
            <person name="Hauser L."/>
            <person name="Kyrpides N."/>
            <person name="Ivanova N."/>
            <person name="Pagani I."/>
            <person name="Sieprawska-Lupa M."/>
            <person name="Takai K."/>
            <person name="Miyazaki J."/>
            <person name="Whitman W."/>
            <person name="Woyke T."/>
        </authorList>
    </citation>
    <scope>NUCLEOTIDE SEQUENCE [LARGE SCALE GENOMIC DNA]</scope>
    <source>
        <strain evidence="18">IH1</strain>
    </source>
</reference>
<keyword evidence="6" id="KW-0808">Transferase</keyword>
<dbReference type="PROSITE" id="PS50885">
    <property type="entry name" value="HAMP"/>
    <property type="match status" value="1"/>
</dbReference>
<dbReference type="EMBL" id="CP002792">
    <property type="protein sequence ID" value="AEH07006.1"/>
    <property type="molecule type" value="Genomic_DNA"/>
</dbReference>
<dbReference type="Pfam" id="PF17202">
    <property type="entry name" value="sCache_3_3"/>
    <property type="match status" value="1"/>
</dbReference>
<dbReference type="PRINTS" id="PR00344">
    <property type="entry name" value="BCTRLSENSOR"/>
</dbReference>
<dbReference type="EC" id="2.7.13.3" evidence="3"/>
<evidence type="ECO:0000256" key="5">
    <source>
        <dbReference type="ARBA" id="ARBA00022553"/>
    </source>
</evidence>
<dbReference type="Pfam" id="PF00672">
    <property type="entry name" value="HAMP"/>
    <property type="match status" value="1"/>
</dbReference>
<dbReference type="HOGENOM" id="CLU_000445_89_6_2"/>
<dbReference type="CDD" id="cd00075">
    <property type="entry name" value="HATPase"/>
    <property type="match status" value="1"/>
</dbReference>
<dbReference type="SUPFAM" id="SSF103190">
    <property type="entry name" value="Sensory domain-like"/>
    <property type="match status" value="1"/>
</dbReference>
<dbReference type="KEGG" id="mok:Metok_1036"/>
<dbReference type="InterPro" id="IPR036890">
    <property type="entry name" value="HATPase_C_sf"/>
</dbReference>
<evidence type="ECO:0000256" key="7">
    <source>
        <dbReference type="ARBA" id="ARBA00022692"/>
    </source>
</evidence>
<feature type="transmembrane region" description="Helical" evidence="15">
    <location>
        <begin position="333"/>
        <end position="351"/>
    </location>
</feature>
<accession>F8ALI2</accession>
<dbReference type="GO" id="GO:0030295">
    <property type="term" value="F:protein kinase activator activity"/>
    <property type="evidence" value="ECO:0007669"/>
    <property type="project" value="TreeGrafter"/>
</dbReference>
<evidence type="ECO:0000256" key="11">
    <source>
        <dbReference type="ARBA" id="ARBA00022989"/>
    </source>
</evidence>
<dbReference type="InterPro" id="IPR036097">
    <property type="entry name" value="HisK_dim/P_sf"/>
</dbReference>
<proteinExistence type="predicted"/>
<dbReference type="Gene3D" id="1.10.287.130">
    <property type="match status" value="1"/>
</dbReference>
<dbReference type="CDD" id="cd18773">
    <property type="entry name" value="PDC1_HK_sensor"/>
    <property type="match status" value="1"/>
</dbReference>
<keyword evidence="8" id="KW-0547">Nucleotide-binding</keyword>
<evidence type="ECO:0000313" key="19">
    <source>
        <dbReference type="Proteomes" id="UP000009296"/>
    </source>
</evidence>
<evidence type="ECO:0000313" key="18">
    <source>
        <dbReference type="EMBL" id="AEH07006.1"/>
    </source>
</evidence>
<evidence type="ECO:0000256" key="6">
    <source>
        <dbReference type="ARBA" id="ARBA00022679"/>
    </source>
</evidence>
<comment type="subcellular location">
    <subcellularLocation>
        <location evidence="2">Cell membrane</location>
        <topology evidence="2">Multi-pass membrane protein</topology>
    </subcellularLocation>
</comment>
<dbReference type="GO" id="GO:0000155">
    <property type="term" value="F:phosphorelay sensor kinase activity"/>
    <property type="evidence" value="ECO:0007669"/>
    <property type="project" value="InterPro"/>
</dbReference>
<organism evidence="18 19">
    <name type="scientific">Methanothermococcus okinawensis (strain DSM 14208 / JCM 11175 / IH1)</name>
    <dbReference type="NCBI Taxonomy" id="647113"/>
    <lineage>
        <taxon>Archaea</taxon>
        <taxon>Methanobacteriati</taxon>
        <taxon>Methanobacteriota</taxon>
        <taxon>Methanomada group</taxon>
        <taxon>Methanococci</taxon>
        <taxon>Methanococcales</taxon>
        <taxon>Methanococcaceae</taxon>
        <taxon>Methanothermococcus</taxon>
    </lineage>
</organism>
<dbReference type="InterPro" id="IPR005467">
    <property type="entry name" value="His_kinase_dom"/>
</dbReference>
<evidence type="ECO:0000256" key="1">
    <source>
        <dbReference type="ARBA" id="ARBA00000085"/>
    </source>
</evidence>
<keyword evidence="10" id="KW-0067">ATP-binding</keyword>
<dbReference type="InterPro" id="IPR033463">
    <property type="entry name" value="sCache_3"/>
</dbReference>
<evidence type="ECO:0000256" key="9">
    <source>
        <dbReference type="ARBA" id="ARBA00022777"/>
    </source>
</evidence>
<dbReference type="SUPFAM" id="SSF55874">
    <property type="entry name" value="ATPase domain of HSP90 chaperone/DNA topoisomerase II/histidine kinase"/>
    <property type="match status" value="1"/>
</dbReference>
<evidence type="ECO:0000256" key="10">
    <source>
        <dbReference type="ARBA" id="ARBA00022840"/>
    </source>
</evidence>
<dbReference type="GO" id="GO:0000156">
    <property type="term" value="F:phosphorelay response regulator activity"/>
    <property type="evidence" value="ECO:0007669"/>
    <property type="project" value="TreeGrafter"/>
</dbReference>
<dbReference type="Pfam" id="PF02518">
    <property type="entry name" value="HATPase_c"/>
    <property type="match status" value="1"/>
</dbReference>
<evidence type="ECO:0000256" key="3">
    <source>
        <dbReference type="ARBA" id="ARBA00012438"/>
    </source>
</evidence>
<keyword evidence="19" id="KW-1185">Reference proteome</keyword>
<dbReference type="SMART" id="SM00304">
    <property type="entry name" value="HAMP"/>
    <property type="match status" value="1"/>
</dbReference>
<dbReference type="STRING" id="647113.Metok_1036"/>
<dbReference type="InterPro" id="IPR004358">
    <property type="entry name" value="Sig_transdc_His_kin-like_C"/>
</dbReference>
<keyword evidence="12" id="KW-0902">Two-component regulatory system</keyword>
<dbReference type="FunFam" id="1.10.287.130:FF:000001">
    <property type="entry name" value="Two-component sensor histidine kinase"/>
    <property type="match status" value="1"/>
</dbReference>
<dbReference type="GO" id="GO:0005886">
    <property type="term" value="C:plasma membrane"/>
    <property type="evidence" value="ECO:0007669"/>
    <property type="project" value="UniProtKB-SubCell"/>
</dbReference>
<evidence type="ECO:0000256" key="12">
    <source>
        <dbReference type="ARBA" id="ARBA00023012"/>
    </source>
</evidence>
<dbReference type="FunFam" id="3.30.565.10:FF:000006">
    <property type="entry name" value="Sensor histidine kinase WalK"/>
    <property type="match status" value="1"/>
</dbReference>
<dbReference type="InterPro" id="IPR003661">
    <property type="entry name" value="HisK_dim/P_dom"/>
</dbReference>
<evidence type="ECO:0000259" key="17">
    <source>
        <dbReference type="PROSITE" id="PS50885"/>
    </source>
</evidence>
<feature type="domain" description="HAMP" evidence="17">
    <location>
        <begin position="353"/>
        <end position="405"/>
    </location>
</feature>
<keyword evidence="7 15" id="KW-0812">Transmembrane</keyword>
<keyword evidence="9 18" id="KW-0418">Kinase</keyword>
<dbReference type="Gene3D" id="3.30.565.10">
    <property type="entry name" value="Histidine kinase-like ATPase, C-terminal domain"/>
    <property type="match status" value="1"/>
</dbReference>
<evidence type="ECO:0000256" key="2">
    <source>
        <dbReference type="ARBA" id="ARBA00004651"/>
    </source>
</evidence>
<dbReference type="InterPro" id="IPR003594">
    <property type="entry name" value="HATPase_dom"/>
</dbReference>